<evidence type="ECO:0000313" key="12">
    <source>
        <dbReference type="Proteomes" id="UP000316093"/>
    </source>
</evidence>
<dbReference type="Gene3D" id="3.40.50.300">
    <property type="entry name" value="P-loop containing nucleotide triphosphate hydrolases"/>
    <property type="match status" value="1"/>
</dbReference>
<dbReference type="GO" id="GO:0005524">
    <property type="term" value="F:ATP binding"/>
    <property type="evidence" value="ECO:0007669"/>
    <property type="project" value="UniProtKB-KW"/>
</dbReference>
<reference evidence="11 12" key="1">
    <citation type="submission" date="2019-06" db="EMBL/GenBank/DDBJ databases">
        <title>A complete genome sequence for Luteibacter pinisoli MAH-14.</title>
        <authorList>
            <person name="Baltrus D.A."/>
        </authorList>
    </citation>
    <scope>NUCLEOTIDE SEQUENCE [LARGE SCALE GENOMIC DNA]</scope>
    <source>
        <strain evidence="11 12">MAH-14</strain>
    </source>
</reference>
<comment type="similarity">
    <text evidence="2">Belongs to the TsaE family.</text>
</comment>
<keyword evidence="9" id="KW-0460">Magnesium</keyword>
<comment type="subcellular location">
    <subcellularLocation>
        <location evidence="1">Cytoplasm</location>
    </subcellularLocation>
</comment>
<dbReference type="GO" id="GO:0016740">
    <property type="term" value="F:transferase activity"/>
    <property type="evidence" value="ECO:0007669"/>
    <property type="project" value="UniProtKB-KW"/>
</dbReference>
<evidence type="ECO:0000256" key="5">
    <source>
        <dbReference type="ARBA" id="ARBA00022694"/>
    </source>
</evidence>
<evidence type="ECO:0000256" key="3">
    <source>
        <dbReference type="ARBA" id="ARBA00019010"/>
    </source>
</evidence>
<evidence type="ECO:0000256" key="8">
    <source>
        <dbReference type="ARBA" id="ARBA00022840"/>
    </source>
</evidence>
<dbReference type="PANTHER" id="PTHR33540">
    <property type="entry name" value="TRNA THREONYLCARBAMOYLADENOSINE BIOSYNTHESIS PROTEIN TSAE"/>
    <property type="match status" value="1"/>
</dbReference>
<proteinExistence type="inferred from homology"/>
<evidence type="ECO:0000256" key="9">
    <source>
        <dbReference type="ARBA" id="ARBA00022842"/>
    </source>
</evidence>
<dbReference type="EMBL" id="CP041046">
    <property type="protein sequence ID" value="QDE38643.1"/>
    <property type="molecule type" value="Genomic_DNA"/>
</dbReference>
<keyword evidence="7" id="KW-0547">Nucleotide-binding</keyword>
<protein>
    <recommendedName>
        <fullName evidence="3">tRNA threonylcarbamoyladenosine biosynthesis protein TsaE</fullName>
    </recommendedName>
    <alternativeName>
        <fullName evidence="10">t(6)A37 threonylcarbamoyladenosine biosynthesis protein TsaE</fullName>
    </alternativeName>
</protein>
<keyword evidence="5" id="KW-0819">tRNA processing</keyword>
<dbReference type="InterPro" id="IPR027417">
    <property type="entry name" value="P-loop_NTPase"/>
</dbReference>
<name>A0A4Y5Z2I2_9GAMM</name>
<dbReference type="GO" id="GO:0046872">
    <property type="term" value="F:metal ion binding"/>
    <property type="evidence" value="ECO:0007669"/>
    <property type="project" value="UniProtKB-KW"/>
</dbReference>
<sequence>MELTLADEAATIALGRRVAAALPGGLVAFLHGDLGAGKTTFARAFLQALGVGERVKSPTYSLVEGYEFGDRRAFHLDLYRIADPGELEWLGLDSLAEPGAIVLVEWPERGAGALPPVDLELSFRHEGSGRSVGFVPHSEAGRRLVDALS</sequence>
<organism evidence="11 12">
    <name type="scientific">Luteibacter pinisoli</name>
    <dbReference type="NCBI Taxonomy" id="2589080"/>
    <lineage>
        <taxon>Bacteria</taxon>
        <taxon>Pseudomonadati</taxon>
        <taxon>Pseudomonadota</taxon>
        <taxon>Gammaproteobacteria</taxon>
        <taxon>Lysobacterales</taxon>
        <taxon>Rhodanobacteraceae</taxon>
        <taxon>Luteibacter</taxon>
    </lineage>
</organism>
<dbReference type="PANTHER" id="PTHR33540:SF2">
    <property type="entry name" value="TRNA THREONYLCARBAMOYLADENOSINE BIOSYNTHESIS PROTEIN TSAE"/>
    <property type="match status" value="1"/>
</dbReference>
<dbReference type="KEGG" id="lpy:FIV34_05215"/>
<dbReference type="GO" id="GO:0005737">
    <property type="term" value="C:cytoplasm"/>
    <property type="evidence" value="ECO:0007669"/>
    <property type="project" value="UniProtKB-SubCell"/>
</dbReference>
<keyword evidence="12" id="KW-1185">Reference proteome</keyword>
<gene>
    <name evidence="11" type="primary">tsaE</name>
    <name evidence="11" type="ORF">FIV34_05215</name>
</gene>
<dbReference type="RefSeq" id="WP_139980344.1">
    <property type="nucleotide sequence ID" value="NZ_CP041046.1"/>
</dbReference>
<accession>A0A4Y5Z2I2</accession>
<dbReference type="GO" id="GO:0002949">
    <property type="term" value="P:tRNA threonylcarbamoyladenosine modification"/>
    <property type="evidence" value="ECO:0007669"/>
    <property type="project" value="InterPro"/>
</dbReference>
<keyword evidence="11" id="KW-0808">Transferase</keyword>
<evidence type="ECO:0000256" key="2">
    <source>
        <dbReference type="ARBA" id="ARBA00007599"/>
    </source>
</evidence>
<evidence type="ECO:0000256" key="6">
    <source>
        <dbReference type="ARBA" id="ARBA00022723"/>
    </source>
</evidence>
<dbReference type="AlphaFoldDB" id="A0A4Y5Z2I2"/>
<dbReference type="SUPFAM" id="SSF52540">
    <property type="entry name" value="P-loop containing nucleoside triphosphate hydrolases"/>
    <property type="match status" value="1"/>
</dbReference>
<evidence type="ECO:0000256" key="7">
    <source>
        <dbReference type="ARBA" id="ARBA00022741"/>
    </source>
</evidence>
<keyword evidence="4" id="KW-0963">Cytoplasm</keyword>
<dbReference type="Proteomes" id="UP000316093">
    <property type="component" value="Chromosome"/>
</dbReference>
<dbReference type="NCBIfam" id="TIGR00150">
    <property type="entry name" value="T6A_YjeE"/>
    <property type="match status" value="1"/>
</dbReference>
<keyword evidence="6" id="KW-0479">Metal-binding</keyword>
<evidence type="ECO:0000256" key="10">
    <source>
        <dbReference type="ARBA" id="ARBA00032441"/>
    </source>
</evidence>
<evidence type="ECO:0000313" key="11">
    <source>
        <dbReference type="EMBL" id="QDE38643.1"/>
    </source>
</evidence>
<dbReference type="Pfam" id="PF02367">
    <property type="entry name" value="TsaE"/>
    <property type="match status" value="1"/>
</dbReference>
<evidence type="ECO:0000256" key="4">
    <source>
        <dbReference type="ARBA" id="ARBA00022490"/>
    </source>
</evidence>
<keyword evidence="8" id="KW-0067">ATP-binding</keyword>
<evidence type="ECO:0000256" key="1">
    <source>
        <dbReference type="ARBA" id="ARBA00004496"/>
    </source>
</evidence>
<dbReference type="OrthoDB" id="9800307at2"/>
<dbReference type="InterPro" id="IPR003442">
    <property type="entry name" value="T6A_TsaE"/>
</dbReference>